<reference evidence="1 2" key="1">
    <citation type="submission" date="2015-01" db="EMBL/GenBank/DDBJ databases">
        <title>Evolution of Trichinella species and genotypes.</title>
        <authorList>
            <person name="Korhonen P.K."/>
            <person name="Edoardo P."/>
            <person name="Giuseppe L.R."/>
            <person name="Gasser R.B."/>
        </authorList>
    </citation>
    <scope>NUCLEOTIDE SEQUENCE [LARGE SCALE GENOMIC DNA]</scope>
    <source>
        <strain evidence="1">ISS417</strain>
    </source>
</reference>
<evidence type="ECO:0000313" key="1">
    <source>
        <dbReference type="EMBL" id="KRX41303.1"/>
    </source>
</evidence>
<protein>
    <submittedName>
        <fullName evidence="1">Uncharacterized protein</fullName>
    </submittedName>
</protein>
<organism evidence="1 2">
    <name type="scientific">Trichinella murrelli</name>
    <dbReference type="NCBI Taxonomy" id="144512"/>
    <lineage>
        <taxon>Eukaryota</taxon>
        <taxon>Metazoa</taxon>
        <taxon>Ecdysozoa</taxon>
        <taxon>Nematoda</taxon>
        <taxon>Enoplea</taxon>
        <taxon>Dorylaimia</taxon>
        <taxon>Trichinellida</taxon>
        <taxon>Trichinellidae</taxon>
        <taxon>Trichinella</taxon>
    </lineage>
</organism>
<gene>
    <name evidence="1" type="ORF">T05_856</name>
</gene>
<dbReference type="Proteomes" id="UP000055048">
    <property type="component" value="Unassembled WGS sequence"/>
</dbReference>
<comment type="caution">
    <text evidence="1">The sequence shown here is derived from an EMBL/GenBank/DDBJ whole genome shotgun (WGS) entry which is preliminary data.</text>
</comment>
<name>A0A0V0TRQ4_9BILA</name>
<keyword evidence="2" id="KW-1185">Reference proteome</keyword>
<proteinExistence type="predicted"/>
<accession>A0A0V0TRQ4</accession>
<dbReference type="EMBL" id="JYDJ01000175">
    <property type="protein sequence ID" value="KRX41303.1"/>
    <property type="molecule type" value="Genomic_DNA"/>
</dbReference>
<dbReference type="AlphaFoldDB" id="A0A0V0TRQ4"/>
<evidence type="ECO:0000313" key="2">
    <source>
        <dbReference type="Proteomes" id="UP000055048"/>
    </source>
</evidence>
<sequence>MKASLWNKATAAAAVEASKQAADVFHPLHHLMMSIMKYIGRRLTIATGKIEEEEEDDDDNDEGE</sequence>